<proteinExistence type="predicted"/>
<dbReference type="EMBL" id="JAFFHC010000003">
    <property type="protein sequence ID" value="KAK4678743.1"/>
    <property type="molecule type" value="Genomic_DNA"/>
</dbReference>
<sequence length="174" mass="19870">MRNRVPPYAVLSHTWGPEEEEVGYKDLEDGRAASKPGYDKIRFCADQAGCDGLKFFWVDTCCIDKSNSSELQEAINSMFRWYRNAAKCYVYLADVSTCKRDADGVPSWTWAFQKCRWFARGWTVQELIAPTSVEFSSREKARIGDRNSLEQMIRSVTGIPLEALRGNPWLPLPS</sequence>
<protein>
    <submittedName>
        <fullName evidence="2">Vegetative incompatibility protein HET-E-1</fullName>
    </submittedName>
</protein>
<dbReference type="PANTHER" id="PTHR10622:SF11">
    <property type="entry name" value="HET-DOMAIN-CONTAINING PROTEIN"/>
    <property type="match status" value="1"/>
</dbReference>
<dbReference type="InterPro" id="IPR010730">
    <property type="entry name" value="HET"/>
</dbReference>
<keyword evidence="3" id="KW-1185">Reference proteome</keyword>
<evidence type="ECO:0000313" key="2">
    <source>
        <dbReference type="EMBL" id="KAK4678743.1"/>
    </source>
</evidence>
<accession>A0ABR0IFY6</accession>
<comment type="caution">
    <text evidence="2">The sequence shown here is derived from an EMBL/GenBank/DDBJ whole genome shotgun (WGS) entry which is preliminary data.</text>
</comment>
<dbReference type="PANTHER" id="PTHR10622">
    <property type="entry name" value="HET DOMAIN-CONTAINING PROTEIN"/>
    <property type="match status" value="1"/>
</dbReference>
<dbReference type="RefSeq" id="XP_062802213.1">
    <property type="nucleotide sequence ID" value="XM_062940478.1"/>
</dbReference>
<organism evidence="2 3">
    <name type="scientific">Podospora pseudoanserina</name>
    <dbReference type="NCBI Taxonomy" id="2609844"/>
    <lineage>
        <taxon>Eukaryota</taxon>
        <taxon>Fungi</taxon>
        <taxon>Dikarya</taxon>
        <taxon>Ascomycota</taxon>
        <taxon>Pezizomycotina</taxon>
        <taxon>Sordariomycetes</taxon>
        <taxon>Sordariomycetidae</taxon>
        <taxon>Sordariales</taxon>
        <taxon>Podosporaceae</taxon>
        <taxon>Podospora</taxon>
    </lineage>
</organism>
<evidence type="ECO:0000259" key="1">
    <source>
        <dbReference type="Pfam" id="PF06985"/>
    </source>
</evidence>
<name>A0ABR0IFY6_9PEZI</name>
<evidence type="ECO:0000313" key="3">
    <source>
        <dbReference type="Proteomes" id="UP001323617"/>
    </source>
</evidence>
<reference evidence="2 3" key="1">
    <citation type="journal article" date="2023" name="bioRxiv">
        <title>High-quality genome assemblies of four members of thePodospora anserinaspecies complex.</title>
        <authorList>
            <person name="Ament-Velasquez S.L."/>
            <person name="Vogan A.A."/>
            <person name="Wallerman O."/>
            <person name="Hartmann F."/>
            <person name="Gautier V."/>
            <person name="Silar P."/>
            <person name="Giraud T."/>
            <person name="Johannesson H."/>
        </authorList>
    </citation>
    <scope>NUCLEOTIDE SEQUENCE [LARGE SCALE GENOMIC DNA]</scope>
    <source>
        <strain evidence="2 3">CBS 124.78</strain>
    </source>
</reference>
<dbReference type="Pfam" id="PF06985">
    <property type="entry name" value="HET"/>
    <property type="match status" value="1"/>
</dbReference>
<dbReference type="Proteomes" id="UP001323617">
    <property type="component" value="Unassembled WGS sequence"/>
</dbReference>
<dbReference type="GeneID" id="87961073"/>
<gene>
    <name evidence="2" type="primary">HNWD</name>
    <name evidence="2" type="ORF">QC764_0058380</name>
</gene>
<feature type="domain" description="Heterokaryon incompatibility" evidence="1">
    <location>
        <begin position="8"/>
        <end position="97"/>
    </location>
</feature>